<dbReference type="InterPro" id="IPR004807">
    <property type="entry name" value="UvrB"/>
</dbReference>
<gene>
    <name evidence="1" type="ORF">Q757_08555</name>
</gene>
<dbReference type="EMBL" id="AXCV01000484">
    <property type="protein sequence ID" value="KGO24374.1"/>
    <property type="molecule type" value="Genomic_DNA"/>
</dbReference>
<sequence>MLDDDFISIFPAKHFMTNDDILKRATDGIRLEMEEQVKKFEQQGKLLEAQRIKQRTEYDIEMLLEMGYTNGIENYSRWMDGRKQGEPPLPCLISFLKISCWSSTRAMSRCLRYGGCITVIVPVSRL</sequence>
<comment type="caution">
    <text evidence="1">The sequence shown here is derived from an EMBL/GenBank/DDBJ whole genome shotgun (WGS) entry which is preliminary data.</text>
</comment>
<dbReference type="InterPro" id="IPR027417">
    <property type="entry name" value="P-loop_NTPase"/>
</dbReference>
<protein>
    <submittedName>
        <fullName evidence="1">Uncharacterized protein</fullName>
    </submittedName>
</protein>
<dbReference type="PANTHER" id="PTHR24029:SF0">
    <property type="entry name" value="UVRABC SYSTEM PROTEIN B"/>
    <property type="match status" value="1"/>
</dbReference>
<dbReference type="SUPFAM" id="SSF52540">
    <property type="entry name" value="P-loop containing nucleoside triphosphate hydrolases"/>
    <property type="match status" value="1"/>
</dbReference>
<reference evidence="1 2" key="1">
    <citation type="journal article" date="2014" name="Antonie Van Leeuwenhoek">
        <title>Oenococcus alcoholitolerans sp. nov., a lactic acid bacteria isolated from cachaca and ethanol fermentation processes.</title>
        <authorList>
            <person name="Badotti F."/>
            <person name="Moreira A.P."/>
            <person name="Tonon L.A."/>
            <person name="de Lucena B.T."/>
            <person name="Gomes Fde C."/>
            <person name="Kruger R."/>
            <person name="Thompson C.C."/>
            <person name="de Morais M.A.Jr."/>
            <person name="Rosa C.A."/>
            <person name="Thompson F.L."/>
        </authorList>
    </citation>
    <scope>NUCLEOTIDE SEQUENCE [LARGE SCALE GENOMIC DNA]</scope>
    <source>
        <strain evidence="1 2">UFRJ-M7.2.18</strain>
    </source>
</reference>
<keyword evidence="2" id="KW-1185">Reference proteome</keyword>
<name>A0ABR4XP50_9LACO</name>
<evidence type="ECO:0000313" key="1">
    <source>
        <dbReference type="EMBL" id="KGO24374.1"/>
    </source>
</evidence>
<evidence type="ECO:0000313" key="2">
    <source>
        <dbReference type="Proteomes" id="UP000030023"/>
    </source>
</evidence>
<accession>A0ABR4XP50</accession>
<dbReference type="Gene3D" id="6.10.140.240">
    <property type="match status" value="1"/>
</dbReference>
<proteinExistence type="predicted"/>
<organism evidence="1 2">
    <name type="scientific">Oenococcus alcoholitolerans</name>
    <dbReference type="NCBI Taxonomy" id="931074"/>
    <lineage>
        <taxon>Bacteria</taxon>
        <taxon>Bacillati</taxon>
        <taxon>Bacillota</taxon>
        <taxon>Bacilli</taxon>
        <taxon>Lactobacillales</taxon>
        <taxon>Lactobacillaceae</taxon>
        <taxon>Oenococcus</taxon>
    </lineage>
</organism>
<dbReference type="PANTHER" id="PTHR24029">
    <property type="entry name" value="UVRABC SYSTEM PROTEIN B"/>
    <property type="match status" value="1"/>
</dbReference>
<dbReference type="Proteomes" id="UP000030023">
    <property type="component" value="Unassembled WGS sequence"/>
</dbReference>